<dbReference type="EMBL" id="CACRTZ010000033">
    <property type="protein sequence ID" value="VYU60430.1"/>
    <property type="molecule type" value="Genomic_DNA"/>
</dbReference>
<accession>A0A6N3G8I5</accession>
<evidence type="ECO:0000313" key="1">
    <source>
        <dbReference type="EMBL" id="VYU60430.1"/>
    </source>
</evidence>
<reference evidence="1" key="1">
    <citation type="submission" date="2019-11" db="EMBL/GenBank/DDBJ databases">
        <authorList>
            <person name="Feng L."/>
        </authorList>
    </citation>
    <scope>NUCLEOTIDE SEQUENCE</scope>
    <source>
        <strain evidence="1">EMassiliensisLFYP7</strain>
    </source>
</reference>
<dbReference type="RefSeq" id="WP_156566632.1">
    <property type="nucleotide sequence ID" value="NZ_CACRTZ010000033.1"/>
</dbReference>
<name>A0A6N3G8I5_9ENTR</name>
<gene>
    <name evidence="1" type="ORF">EMLFYP7_03044</name>
</gene>
<organism evidence="1">
    <name type="scientific">Phytobacter massiliensis</name>
    <dbReference type="NCBI Taxonomy" id="1485952"/>
    <lineage>
        <taxon>Bacteria</taxon>
        <taxon>Pseudomonadati</taxon>
        <taxon>Pseudomonadota</taxon>
        <taxon>Gammaproteobacteria</taxon>
        <taxon>Enterobacterales</taxon>
        <taxon>Enterobacteriaceae</taxon>
        <taxon>Phytobacter</taxon>
    </lineage>
</organism>
<dbReference type="AlphaFoldDB" id="A0A6N3G8I5"/>
<proteinExistence type="predicted"/>
<protein>
    <submittedName>
        <fullName evidence="1">Uncharacterized protein</fullName>
    </submittedName>
</protein>
<sequence>MFMFTLFTIITLLCGYIVKLKKAIGSYKKLNAELHDRYSLLWTDYLRRGKRITLYESGLSKEEVDKLERRVQCNLSRKVTTERLGEVKVNL</sequence>